<dbReference type="Pfam" id="PF13976">
    <property type="entry name" value="gag_pre-integrs"/>
    <property type="match status" value="1"/>
</dbReference>
<dbReference type="PANTHER" id="PTHR47592:SF27">
    <property type="entry name" value="OS08G0421700 PROTEIN"/>
    <property type="match status" value="1"/>
</dbReference>
<protein>
    <submittedName>
        <fullName evidence="3">Uncharacterized protein</fullName>
    </submittedName>
</protein>
<organism evidence="3">
    <name type="scientific">Oryza sativa subsp. japonica</name>
    <name type="common">Rice</name>
    <dbReference type="NCBI Taxonomy" id="39947"/>
    <lineage>
        <taxon>Eukaryota</taxon>
        <taxon>Viridiplantae</taxon>
        <taxon>Streptophyta</taxon>
        <taxon>Embryophyta</taxon>
        <taxon>Tracheophyta</taxon>
        <taxon>Spermatophyta</taxon>
        <taxon>Magnoliopsida</taxon>
        <taxon>Liliopsida</taxon>
        <taxon>Poales</taxon>
        <taxon>Poaceae</taxon>
        <taxon>BOP clade</taxon>
        <taxon>Oryzoideae</taxon>
        <taxon>Oryzeae</taxon>
        <taxon>Oryzinae</taxon>
        <taxon>Oryza</taxon>
        <taxon>Oryza sativa</taxon>
    </lineage>
</organism>
<reference evidence="3" key="1">
    <citation type="journal article" date="2005" name="PLoS Biol.">
        <title>The genomes of Oryza sativa: a history of duplications.</title>
        <authorList>
            <person name="Yu J."/>
            <person name="Wang J."/>
            <person name="Lin W."/>
            <person name="Li S."/>
            <person name="Li H."/>
            <person name="Zhou J."/>
            <person name="Ni P."/>
            <person name="Dong W."/>
            <person name="Hu S."/>
            <person name="Zeng C."/>
            <person name="Zhang J."/>
            <person name="Zhang Y."/>
            <person name="Li R."/>
            <person name="Xu Z."/>
            <person name="Li S."/>
            <person name="Li X."/>
            <person name="Zheng H."/>
            <person name="Cong L."/>
            <person name="Lin L."/>
            <person name="Yin J."/>
            <person name="Geng J."/>
            <person name="Li G."/>
            <person name="Shi J."/>
            <person name="Liu J."/>
            <person name="Lv H."/>
            <person name="Li J."/>
            <person name="Wang J."/>
            <person name="Deng Y."/>
            <person name="Ran L."/>
            <person name="Shi X."/>
            <person name="Wang X."/>
            <person name="Wu Q."/>
            <person name="Li C."/>
            <person name="Ren X."/>
            <person name="Wang J."/>
            <person name="Wang X."/>
            <person name="Li D."/>
            <person name="Liu D."/>
            <person name="Zhang X."/>
            <person name="Ji Z."/>
            <person name="Zhao W."/>
            <person name="Sun Y."/>
            <person name="Zhang Z."/>
            <person name="Bao J."/>
            <person name="Han Y."/>
            <person name="Dong L."/>
            <person name="Ji J."/>
            <person name="Chen P."/>
            <person name="Wu S."/>
            <person name="Liu J."/>
            <person name="Xiao Y."/>
            <person name="Bu D."/>
            <person name="Tan J."/>
            <person name="Yang L."/>
            <person name="Ye C."/>
            <person name="Zhang J."/>
            <person name="Xu J."/>
            <person name="Zhou Y."/>
            <person name="Yu Y."/>
            <person name="Zhang B."/>
            <person name="Zhuang S."/>
            <person name="Wei H."/>
            <person name="Liu B."/>
            <person name="Lei M."/>
            <person name="Yu H."/>
            <person name="Li Y."/>
            <person name="Xu H."/>
            <person name="Wei S."/>
            <person name="He X."/>
            <person name="Fang L."/>
            <person name="Zhang Z."/>
            <person name="Zhang Y."/>
            <person name="Huang X."/>
            <person name="Su Z."/>
            <person name="Tong W."/>
            <person name="Li J."/>
            <person name="Tong Z."/>
            <person name="Li S."/>
            <person name="Ye J."/>
            <person name="Wang L."/>
            <person name="Fang L."/>
            <person name="Lei T."/>
            <person name="Chen C."/>
            <person name="Chen H."/>
            <person name="Xu Z."/>
            <person name="Li H."/>
            <person name="Huang H."/>
            <person name="Zhang F."/>
            <person name="Xu H."/>
            <person name="Li N."/>
            <person name="Zhao C."/>
            <person name="Li S."/>
            <person name="Dong L."/>
            <person name="Huang Y."/>
            <person name="Li L."/>
            <person name="Xi Y."/>
            <person name="Qi Q."/>
            <person name="Li W."/>
            <person name="Zhang B."/>
            <person name="Hu W."/>
            <person name="Zhang Y."/>
            <person name="Tian X."/>
            <person name="Jiao Y."/>
            <person name="Liang X."/>
            <person name="Jin J."/>
            <person name="Gao L."/>
            <person name="Zheng W."/>
            <person name="Hao B."/>
            <person name="Liu S."/>
            <person name="Wang W."/>
            <person name="Yuan L."/>
            <person name="Cao M."/>
            <person name="McDermott J."/>
            <person name="Samudrala R."/>
            <person name="Wang J."/>
            <person name="Wong G.K."/>
            <person name="Yang H."/>
        </authorList>
    </citation>
    <scope>NUCLEOTIDE SEQUENCE [LARGE SCALE GENOMIC DNA]</scope>
</reference>
<dbReference type="PANTHER" id="PTHR47592">
    <property type="entry name" value="PBF68 PROTEIN"/>
    <property type="match status" value="1"/>
</dbReference>
<dbReference type="Pfam" id="PF22936">
    <property type="entry name" value="Pol_BBD"/>
    <property type="match status" value="1"/>
</dbReference>
<evidence type="ECO:0000259" key="1">
    <source>
        <dbReference type="Pfam" id="PF13976"/>
    </source>
</evidence>
<dbReference type="EMBL" id="CM000143">
    <property type="protein sequence ID" value="EEE65590.1"/>
    <property type="molecule type" value="Genomic_DNA"/>
</dbReference>
<proteinExistence type="predicted"/>
<reference evidence="3" key="2">
    <citation type="submission" date="2008-12" db="EMBL/GenBank/DDBJ databases">
        <title>Improved gene annotation of the rice (Oryza sativa) genomes.</title>
        <authorList>
            <person name="Wang J."/>
            <person name="Li R."/>
            <person name="Fan W."/>
            <person name="Huang Q."/>
            <person name="Zhang J."/>
            <person name="Zhou Y."/>
            <person name="Hu Y."/>
            <person name="Zi S."/>
            <person name="Li J."/>
            <person name="Ni P."/>
            <person name="Zheng H."/>
            <person name="Zhang Y."/>
            <person name="Zhao M."/>
            <person name="Hao Q."/>
            <person name="McDermott J."/>
            <person name="Samudrala R."/>
            <person name="Kristiansen K."/>
            <person name="Wong G.K.-S."/>
        </authorList>
    </citation>
    <scope>NUCLEOTIDE SEQUENCE</scope>
</reference>
<dbReference type="AlphaFoldDB" id="B9FSX9"/>
<accession>B9FSX9</accession>
<gene>
    <name evidence="3" type="ORF">OsJ_21112</name>
</gene>
<dbReference type="HOGENOM" id="CLU_001650_13_2_1"/>
<dbReference type="InterPro" id="IPR054722">
    <property type="entry name" value="PolX-like_BBD"/>
</dbReference>
<evidence type="ECO:0000313" key="3">
    <source>
        <dbReference type="EMBL" id="EEE65590.1"/>
    </source>
</evidence>
<dbReference type="Proteomes" id="UP000007752">
    <property type="component" value="Chromosome 6"/>
</dbReference>
<evidence type="ECO:0000259" key="2">
    <source>
        <dbReference type="Pfam" id="PF22936"/>
    </source>
</evidence>
<sequence length="161" mass="18114">MGNGSHAYIHGVGTVDLKFTSGKIVQLKNVQHVPSIDRNLVSGSRLTRDGFKLVFESNKVVVSKHRYFIGKGYESGGLFRFSLSDFCNKYVNHICGSVDDEANVWHSRLCHINFGLMSRLSSMCLIFLSFPLSKVLSAIVVCNRSNLASLTRLPRRETWHH</sequence>
<feature type="domain" description="GAG-pre-integrase" evidence="1">
    <location>
        <begin position="77"/>
        <end position="134"/>
    </location>
</feature>
<dbReference type="InterPro" id="IPR025724">
    <property type="entry name" value="GAG-pre-integrase_dom"/>
</dbReference>
<name>B9FSX9_ORYSJ</name>
<feature type="domain" description="Retrovirus-related Pol polyprotein from transposon TNT 1-94-like beta-barrel" evidence="2">
    <location>
        <begin position="1"/>
        <end position="51"/>
    </location>
</feature>